<evidence type="ECO:0000313" key="8">
    <source>
        <dbReference type="Proteomes" id="UP000325292"/>
    </source>
</evidence>
<feature type="transmembrane region" description="Helical" evidence="6">
    <location>
        <begin position="118"/>
        <end position="139"/>
    </location>
</feature>
<dbReference type="EMBL" id="CP019454">
    <property type="protein sequence ID" value="AUW93342.1"/>
    <property type="molecule type" value="Genomic_DNA"/>
</dbReference>
<feature type="transmembrane region" description="Helical" evidence="6">
    <location>
        <begin position="159"/>
        <end position="177"/>
    </location>
</feature>
<dbReference type="Proteomes" id="UP000325292">
    <property type="component" value="Chromosome"/>
</dbReference>
<keyword evidence="3 6" id="KW-0812">Transmembrane</keyword>
<proteinExistence type="predicted"/>
<dbReference type="Pfam" id="PF09678">
    <property type="entry name" value="Caa3_CtaG"/>
    <property type="match status" value="2"/>
</dbReference>
<feature type="transmembrane region" description="Helical" evidence="6">
    <location>
        <begin position="53"/>
        <end position="74"/>
    </location>
</feature>
<evidence type="ECO:0008006" key="9">
    <source>
        <dbReference type="Google" id="ProtNLM"/>
    </source>
</evidence>
<keyword evidence="2" id="KW-1003">Cell membrane</keyword>
<comment type="subcellular location">
    <subcellularLocation>
        <location evidence="1">Cell membrane</location>
        <topology evidence="1">Multi-pass membrane protein</topology>
    </subcellularLocation>
</comment>
<accession>A0ABM6RPX0</accession>
<feature type="transmembrane region" description="Helical" evidence="6">
    <location>
        <begin position="86"/>
        <end position="106"/>
    </location>
</feature>
<dbReference type="InterPro" id="IPR019108">
    <property type="entry name" value="Caa3_assmbl_CtaG-rel"/>
</dbReference>
<sequence length="282" mass="32779">MAFLFQHYNFFALWHPEVMLLVIILLVVYFQLLGPLKARFGDDLPETPLLQKIYFVAALLTFYIAMGTPVKLIADDYLFSGHMVQYALLSLVLPPLLLAGIPQWMMNALWKTRFWSRLLRITTNPPFAIIAFNVIFSAIEYPALLDASLRLDWLYVLESYIMLFAAIFMWWPILAPIEQRKNRRLSVVRKRGYLPELGMISRGYQLVYIFFNFDLMMPALVYIIDTSSPFYTFYIHAPRIFGISPLADQQLGVLIMGLSMATAYITAFIAAYTKYDDSHWYE</sequence>
<feature type="transmembrane region" description="Helical" evidence="6">
    <location>
        <begin position="251"/>
        <end position="272"/>
    </location>
</feature>
<evidence type="ECO:0000256" key="1">
    <source>
        <dbReference type="ARBA" id="ARBA00004651"/>
    </source>
</evidence>
<organism evidence="7 8">
    <name type="scientific">Sulfobacillus thermotolerans</name>
    <dbReference type="NCBI Taxonomy" id="338644"/>
    <lineage>
        <taxon>Bacteria</taxon>
        <taxon>Bacillati</taxon>
        <taxon>Bacillota</taxon>
        <taxon>Clostridia</taxon>
        <taxon>Eubacteriales</taxon>
        <taxon>Clostridiales Family XVII. Incertae Sedis</taxon>
        <taxon>Sulfobacillus</taxon>
    </lineage>
</organism>
<reference evidence="7 8" key="1">
    <citation type="journal article" date="2019" name="Sci. Rep.">
        <title>Sulfobacillus thermotolerans: new insights into resistance and metabolic capacities of acidophilic chemolithotrophs.</title>
        <authorList>
            <person name="Panyushkina A.E."/>
            <person name="Babenko V.V."/>
            <person name="Nikitina A.S."/>
            <person name="Selezneva O.V."/>
            <person name="Tsaplina I.A."/>
            <person name="Letarova M.A."/>
            <person name="Kostryukova E.S."/>
            <person name="Letarov A.V."/>
        </authorList>
    </citation>
    <scope>NUCLEOTIDE SEQUENCE [LARGE SCALE GENOMIC DNA]</scope>
    <source>
        <strain evidence="7 8">Kr1</strain>
    </source>
</reference>
<gene>
    <name evidence="7" type="ORF">BXT84_04715</name>
</gene>
<evidence type="ECO:0000256" key="4">
    <source>
        <dbReference type="ARBA" id="ARBA00022989"/>
    </source>
</evidence>
<keyword evidence="8" id="KW-1185">Reference proteome</keyword>
<keyword evidence="5 6" id="KW-0472">Membrane</keyword>
<keyword evidence="4 6" id="KW-1133">Transmembrane helix</keyword>
<feature type="transmembrane region" description="Helical" evidence="6">
    <location>
        <begin position="12"/>
        <end position="32"/>
    </location>
</feature>
<evidence type="ECO:0000256" key="6">
    <source>
        <dbReference type="SAM" id="Phobius"/>
    </source>
</evidence>
<evidence type="ECO:0000313" key="7">
    <source>
        <dbReference type="EMBL" id="AUW93342.1"/>
    </source>
</evidence>
<evidence type="ECO:0000256" key="2">
    <source>
        <dbReference type="ARBA" id="ARBA00022475"/>
    </source>
</evidence>
<feature type="transmembrane region" description="Helical" evidence="6">
    <location>
        <begin position="206"/>
        <end position="224"/>
    </location>
</feature>
<protein>
    <recommendedName>
        <fullName evidence="9">Cytochrome c oxidase assembly protein</fullName>
    </recommendedName>
</protein>
<name>A0ABM6RPX0_9FIRM</name>
<evidence type="ECO:0000256" key="3">
    <source>
        <dbReference type="ARBA" id="ARBA00022692"/>
    </source>
</evidence>
<evidence type="ECO:0000256" key="5">
    <source>
        <dbReference type="ARBA" id="ARBA00023136"/>
    </source>
</evidence>